<dbReference type="EC" id="3.1.4.46" evidence="2"/>
<comment type="similarity">
    <text evidence="1">Belongs to the glycerophosphoryl diester phosphodiesterase family.</text>
</comment>
<dbReference type="Gene3D" id="3.20.20.190">
    <property type="entry name" value="Phosphatidylinositol (PI) phosphodiesterase"/>
    <property type="match status" value="1"/>
</dbReference>
<keyword evidence="5" id="KW-0378">Hydrolase</keyword>
<name>A0AAQ3SS97_PASNO</name>
<comment type="catalytic activity">
    <reaction evidence="6">
        <text>a sn-glycero-3-phosphodiester + H2O = an alcohol + sn-glycerol 3-phosphate + H(+)</text>
        <dbReference type="Rhea" id="RHEA:12969"/>
        <dbReference type="ChEBI" id="CHEBI:15377"/>
        <dbReference type="ChEBI" id="CHEBI:15378"/>
        <dbReference type="ChEBI" id="CHEBI:30879"/>
        <dbReference type="ChEBI" id="CHEBI:57597"/>
        <dbReference type="ChEBI" id="CHEBI:83408"/>
        <dbReference type="EC" id="3.1.4.46"/>
    </reaction>
</comment>
<reference evidence="8 9" key="1">
    <citation type="submission" date="2024-02" db="EMBL/GenBank/DDBJ databases">
        <title>High-quality chromosome-scale genome assembly of Pensacola bahiagrass (Paspalum notatum Flugge var. saurae).</title>
        <authorList>
            <person name="Vega J.M."/>
            <person name="Podio M."/>
            <person name="Orjuela J."/>
            <person name="Siena L.A."/>
            <person name="Pessino S.C."/>
            <person name="Combes M.C."/>
            <person name="Mariac C."/>
            <person name="Albertini E."/>
            <person name="Pupilli F."/>
            <person name="Ortiz J.P.A."/>
            <person name="Leblanc O."/>
        </authorList>
    </citation>
    <scope>NUCLEOTIDE SEQUENCE [LARGE SCALE GENOMIC DNA]</scope>
    <source>
        <strain evidence="8">R1</strain>
        <tissue evidence="8">Leaf</tissue>
    </source>
</reference>
<evidence type="ECO:0000256" key="6">
    <source>
        <dbReference type="ARBA" id="ARBA00047512"/>
    </source>
</evidence>
<dbReference type="GO" id="GO:0008889">
    <property type="term" value="F:glycerophosphodiester phosphodiesterase activity"/>
    <property type="evidence" value="ECO:0007669"/>
    <property type="project" value="UniProtKB-EC"/>
</dbReference>
<dbReference type="GO" id="GO:0006071">
    <property type="term" value="P:glycerol metabolic process"/>
    <property type="evidence" value="ECO:0007669"/>
    <property type="project" value="UniProtKB-KW"/>
</dbReference>
<dbReference type="GO" id="GO:0006629">
    <property type="term" value="P:lipid metabolic process"/>
    <property type="evidence" value="ECO:0007669"/>
    <property type="project" value="InterPro"/>
</dbReference>
<evidence type="ECO:0000259" key="7">
    <source>
        <dbReference type="Pfam" id="PF03009"/>
    </source>
</evidence>
<evidence type="ECO:0000256" key="3">
    <source>
        <dbReference type="ARBA" id="ARBA00022729"/>
    </source>
</evidence>
<evidence type="ECO:0000256" key="4">
    <source>
        <dbReference type="ARBA" id="ARBA00022798"/>
    </source>
</evidence>
<dbReference type="PANTHER" id="PTHR43620:SF7">
    <property type="entry name" value="GLYCEROPHOSPHODIESTER PHOSPHODIESTERASE GDPD5-RELATED"/>
    <property type="match status" value="1"/>
</dbReference>
<evidence type="ECO:0000256" key="2">
    <source>
        <dbReference type="ARBA" id="ARBA00012247"/>
    </source>
</evidence>
<keyword evidence="4" id="KW-0319">Glycerol metabolism</keyword>
<keyword evidence="3" id="KW-0732">Signal</keyword>
<keyword evidence="9" id="KW-1185">Reference proteome</keyword>
<feature type="domain" description="GP-PDE" evidence="7">
    <location>
        <begin position="20"/>
        <end position="205"/>
    </location>
</feature>
<evidence type="ECO:0000313" key="9">
    <source>
        <dbReference type="Proteomes" id="UP001341281"/>
    </source>
</evidence>
<dbReference type="SUPFAM" id="SSF51695">
    <property type="entry name" value="PLC-like phosphodiesterases"/>
    <property type="match status" value="1"/>
</dbReference>
<evidence type="ECO:0000256" key="5">
    <source>
        <dbReference type="ARBA" id="ARBA00022801"/>
    </source>
</evidence>
<evidence type="ECO:0000256" key="1">
    <source>
        <dbReference type="ARBA" id="ARBA00007277"/>
    </source>
</evidence>
<dbReference type="EMBL" id="CP144746">
    <property type="protein sequence ID" value="WVZ59798.1"/>
    <property type="molecule type" value="Genomic_DNA"/>
</dbReference>
<dbReference type="AlphaFoldDB" id="A0AAQ3SS97"/>
<gene>
    <name evidence="8" type="ORF">U9M48_009896</name>
</gene>
<dbReference type="Proteomes" id="UP001341281">
    <property type="component" value="Chromosome 02"/>
</dbReference>
<dbReference type="InterPro" id="IPR017946">
    <property type="entry name" value="PLC-like_Pdiesterase_TIM-brl"/>
</dbReference>
<dbReference type="Pfam" id="PF03009">
    <property type="entry name" value="GDPD"/>
    <property type="match status" value="1"/>
</dbReference>
<evidence type="ECO:0000313" key="8">
    <source>
        <dbReference type="EMBL" id="WVZ59798.1"/>
    </source>
</evidence>
<accession>A0AAQ3SS97</accession>
<feature type="non-terminal residue" evidence="8">
    <location>
        <position position="239"/>
    </location>
</feature>
<protein>
    <recommendedName>
        <fullName evidence="2">glycerophosphodiester phosphodiesterase</fullName>
        <ecNumber evidence="2">3.1.4.46</ecNumber>
    </recommendedName>
</protein>
<sequence>MERSYKFAETLLKYGYKGEYMSEDWLRQPLFIQCFAPTSLIYISEMTNSPKVFLIDDTAVYTQDTNQVFLIDDTAVYTQDTNQVLSALTFFLFPIMWTPLFSLKSVCILQSYDEITSDGYLAFIRKYVIGIGPWKDSVVPPKDNYLGPPTDLVARAHALNLQVHPYTFRNENKYLHFNFHRDPYVEYEYWLKEVGVDGLFTDFPGSLRNYQECRMPYTYTKKENIHKHAEGQRMADLGT</sequence>
<dbReference type="PANTHER" id="PTHR43620">
    <property type="entry name" value="GLYCEROPHOSPHORYL DIESTER PHOSPHODIESTERASE"/>
    <property type="match status" value="1"/>
</dbReference>
<organism evidence="8 9">
    <name type="scientific">Paspalum notatum var. saurae</name>
    <dbReference type="NCBI Taxonomy" id="547442"/>
    <lineage>
        <taxon>Eukaryota</taxon>
        <taxon>Viridiplantae</taxon>
        <taxon>Streptophyta</taxon>
        <taxon>Embryophyta</taxon>
        <taxon>Tracheophyta</taxon>
        <taxon>Spermatophyta</taxon>
        <taxon>Magnoliopsida</taxon>
        <taxon>Liliopsida</taxon>
        <taxon>Poales</taxon>
        <taxon>Poaceae</taxon>
        <taxon>PACMAD clade</taxon>
        <taxon>Panicoideae</taxon>
        <taxon>Andropogonodae</taxon>
        <taxon>Paspaleae</taxon>
        <taxon>Paspalinae</taxon>
        <taxon>Paspalum</taxon>
    </lineage>
</organism>
<dbReference type="InterPro" id="IPR030395">
    <property type="entry name" value="GP_PDE_dom"/>
</dbReference>
<proteinExistence type="inferred from homology"/>